<dbReference type="Proteomes" id="UP001295469">
    <property type="component" value="Chromosome A01"/>
</dbReference>
<gene>
    <name evidence="1" type="ORF">DARMORV10_A01P41770.1</name>
    <name evidence="2" type="ORF">DARMORV10_A10P13690.1</name>
</gene>
<sequence length="41" mass="4858">MAHSRSFTVFFMLECMIYKRIDISIDTNTLCNKTEFLPINL</sequence>
<evidence type="ECO:0000313" key="2">
    <source>
        <dbReference type="EMBL" id="CAF2329704.1"/>
    </source>
</evidence>
<dbReference type="AlphaFoldDB" id="A0A816Y7G1"/>
<evidence type="ECO:0000313" key="1">
    <source>
        <dbReference type="EMBL" id="CAF2155715.1"/>
    </source>
</evidence>
<dbReference type="EMBL" id="HG994355">
    <property type="protein sequence ID" value="CAF2155715.1"/>
    <property type="molecule type" value="Genomic_DNA"/>
</dbReference>
<protein>
    <submittedName>
        <fullName evidence="1">(rape) hypothetical protein</fullName>
    </submittedName>
</protein>
<reference evidence="1" key="1">
    <citation type="submission" date="2021-01" db="EMBL/GenBank/DDBJ databases">
        <authorList>
            <consortium name="Genoscope - CEA"/>
            <person name="William W."/>
        </authorList>
    </citation>
    <scope>NUCLEOTIDE SEQUENCE</scope>
</reference>
<proteinExistence type="predicted"/>
<accession>A0A816Y7G1</accession>
<dbReference type="EMBL" id="HG994364">
    <property type="protein sequence ID" value="CAF2329704.1"/>
    <property type="molecule type" value="Genomic_DNA"/>
</dbReference>
<dbReference type="Proteomes" id="UP001295469">
    <property type="component" value="Chromosome A10"/>
</dbReference>
<name>A0A816Y7G1_BRANA</name>
<organism evidence="1">
    <name type="scientific">Brassica napus</name>
    <name type="common">Rape</name>
    <dbReference type="NCBI Taxonomy" id="3708"/>
    <lineage>
        <taxon>Eukaryota</taxon>
        <taxon>Viridiplantae</taxon>
        <taxon>Streptophyta</taxon>
        <taxon>Embryophyta</taxon>
        <taxon>Tracheophyta</taxon>
        <taxon>Spermatophyta</taxon>
        <taxon>Magnoliopsida</taxon>
        <taxon>eudicotyledons</taxon>
        <taxon>Gunneridae</taxon>
        <taxon>Pentapetalae</taxon>
        <taxon>rosids</taxon>
        <taxon>malvids</taxon>
        <taxon>Brassicales</taxon>
        <taxon>Brassicaceae</taxon>
        <taxon>Brassiceae</taxon>
        <taxon>Brassica</taxon>
    </lineage>
</organism>